<dbReference type="GO" id="GO:0006355">
    <property type="term" value="P:regulation of DNA-templated transcription"/>
    <property type="evidence" value="ECO:0007669"/>
    <property type="project" value="InterPro"/>
</dbReference>
<evidence type="ECO:0000256" key="3">
    <source>
        <dbReference type="ARBA" id="ARBA00023163"/>
    </source>
</evidence>
<dbReference type="AlphaFoldDB" id="A0A6L7F3I1"/>
<dbReference type="PRINTS" id="PR00038">
    <property type="entry name" value="HTHLUXR"/>
</dbReference>
<dbReference type="Proteomes" id="UP000473325">
    <property type="component" value="Unassembled WGS sequence"/>
</dbReference>
<comment type="caution">
    <text evidence="7">The sequence shown here is derived from an EMBL/GenBank/DDBJ whole genome shotgun (WGS) entry which is preliminary data.</text>
</comment>
<keyword evidence="3" id="KW-0804">Transcription</keyword>
<dbReference type="PROSITE" id="PS50110">
    <property type="entry name" value="RESPONSE_REGULATORY"/>
    <property type="match status" value="1"/>
</dbReference>
<evidence type="ECO:0000259" key="6">
    <source>
        <dbReference type="PROSITE" id="PS50110"/>
    </source>
</evidence>
<dbReference type="PANTHER" id="PTHR44688">
    <property type="entry name" value="DNA-BINDING TRANSCRIPTIONAL ACTIVATOR DEVR_DOSR"/>
    <property type="match status" value="1"/>
</dbReference>
<dbReference type="PROSITE" id="PS00622">
    <property type="entry name" value="HTH_LUXR_1"/>
    <property type="match status" value="1"/>
</dbReference>
<dbReference type="Gene3D" id="3.40.50.2300">
    <property type="match status" value="1"/>
</dbReference>
<dbReference type="InterPro" id="IPR016032">
    <property type="entry name" value="Sig_transdc_resp-reg_C-effctor"/>
</dbReference>
<evidence type="ECO:0008006" key="9">
    <source>
        <dbReference type="Google" id="ProtNLM"/>
    </source>
</evidence>
<keyword evidence="8" id="KW-1185">Reference proteome</keyword>
<organism evidence="7 8">
    <name type="scientific">Nocardioides flavescens</name>
    <dbReference type="NCBI Taxonomy" id="2691959"/>
    <lineage>
        <taxon>Bacteria</taxon>
        <taxon>Bacillati</taxon>
        <taxon>Actinomycetota</taxon>
        <taxon>Actinomycetes</taxon>
        <taxon>Propionibacteriales</taxon>
        <taxon>Nocardioidaceae</taxon>
        <taxon>Nocardioides</taxon>
    </lineage>
</organism>
<dbReference type="EMBL" id="WUEK01000015">
    <property type="protein sequence ID" value="MXG91784.1"/>
    <property type="molecule type" value="Genomic_DNA"/>
</dbReference>
<comment type="caution">
    <text evidence="4">Lacks conserved residue(s) required for the propagation of feature annotation.</text>
</comment>
<sequence>MRPDQPVRVAVVSSRPLVRAGLVHLLTSDPREVLLDDVAAHDGHLGHEHVVVFDLAAMAVDTQDLVHLVRSGVAVVGLEPMGRSDLTEDALAAGVADVVTTEVTAQELLATVRRVHGGHRVDLRARQEVTVAVLSGQTGLTVREAEVLRLIVAGLSNHEIAAAMFVSINTVKTYIRSLYRRIGVRRRSDAVLWAVQRGVSSHGRR</sequence>
<feature type="domain" description="HTH luxR-type" evidence="5">
    <location>
        <begin position="133"/>
        <end position="198"/>
    </location>
</feature>
<dbReference type="Pfam" id="PF00196">
    <property type="entry name" value="GerE"/>
    <property type="match status" value="1"/>
</dbReference>
<dbReference type="CDD" id="cd06170">
    <property type="entry name" value="LuxR_C_like"/>
    <property type="match status" value="1"/>
</dbReference>
<dbReference type="InterPro" id="IPR001789">
    <property type="entry name" value="Sig_transdc_resp-reg_receiver"/>
</dbReference>
<evidence type="ECO:0000256" key="1">
    <source>
        <dbReference type="ARBA" id="ARBA00023015"/>
    </source>
</evidence>
<dbReference type="SUPFAM" id="SSF46894">
    <property type="entry name" value="C-terminal effector domain of the bipartite response regulators"/>
    <property type="match status" value="1"/>
</dbReference>
<dbReference type="GO" id="GO:0003677">
    <property type="term" value="F:DNA binding"/>
    <property type="evidence" value="ECO:0007669"/>
    <property type="project" value="UniProtKB-KW"/>
</dbReference>
<dbReference type="PROSITE" id="PS50043">
    <property type="entry name" value="HTH_LUXR_2"/>
    <property type="match status" value="1"/>
</dbReference>
<proteinExistence type="predicted"/>
<evidence type="ECO:0000313" key="8">
    <source>
        <dbReference type="Proteomes" id="UP000473325"/>
    </source>
</evidence>
<accession>A0A6L7F3I1</accession>
<dbReference type="RefSeq" id="WP_160879720.1">
    <property type="nucleotide sequence ID" value="NZ_WUEK01000015.1"/>
</dbReference>
<evidence type="ECO:0000259" key="5">
    <source>
        <dbReference type="PROSITE" id="PS50043"/>
    </source>
</evidence>
<keyword evidence="1" id="KW-0805">Transcription regulation</keyword>
<keyword evidence="2" id="KW-0238">DNA-binding</keyword>
<protein>
    <recommendedName>
        <fullName evidence="9">DNA-binding response regulator, NarL/FixJ family, contains REC and HTH domains</fullName>
    </recommendedName>
</protein>
<reference evidence="7 8" key="1">
    <citation type="submission" date="2019-12" db="EMBL/GenBank/DDBJ databases">
        <authorList>
            <person name="Kun Z."/>
        </authorList>
    </citation>
    <scope>NUCLEOTIDE SEQUENCE [LARGE SCALE GENOMIC DNA]</scope>
    <source>
        <strain evidence="7 8">YIM 123512</strain>
    </source>
</reference>
<name>A0A6L7F3I1_9ACTN</name>
<feature type="domain" description="Response regulatory" evidence="6">
    <location>
        <begin position="8"/>
        <end position="116"/>
    </location>
</feature>
<dbReference type="SMART" id="SM00421">
    <property type="entry name" value="HTH_LUXR"/>
    <property type="match status" value="1"/>
</dbReference>
<dbReference type="PANTHER" id="PTHR44688:SF16">
    <property type="entry name" value="DNA-BINDING TRANSCRIPTIONAL ACTIVATOR DEVR_DOSR"/>
    <property type="match status" value="1"/>
</dbReference>
<evidence type="ECO:0000256" key="4">
    <source>
        <dbReference type="PROSITE-ProRule" id="PRU00169"/>
    </source>
</evidence>
<evidence type="ECO:0000256" key="2">
    <source>
        <dbReference type="ARBA" id="ARBA00023125"/>
    </source>
</evidence>
<dbReference type="InterPro" id="IPR011006">
    <property type="entry name" value="CheY-like_superfamily"/>
</dbReference>
<gene>
    <name evidence="7" type="ORF">GRQ65_19765</name>
</gene>
<dbReference type="InterPro" id="IPR000792">
    <property type="entry name" value="Tscrpt_reg_LuxR_C"/>
</dbReference>
<dbReference type="SUPFAM" id="SSF52172">
    <property type="entry name" value="CheY-like"/>
    <property type="match status" value="1"/>
</dbReference>
<dbReference type="GO" id="GO:0000160">
    <property type="term" value="P:phosphorelay signal transduction system"/>
    <property type="evidence" value="ECO:0007669"/>
    <property type="project" value="InterPro"/>
</dbReference>
<evidence type="ECO:0000313" key="7">
    <source>
        <dbReference type="EMBL" id="MXG91784.1"/>
    </source>
</evidence>